<dbReference type="Pfam" id="PF00069">
    <property type="entry name" value="Pkinase"/>
    <property type="match status" value="1"/>
</dbReference>
<accession>A0A078ANA5</accession>
<evidence type="ECO:0000256" key="4">
    <source>
        <dbReference type="ARBA" id="ARBA00022679"/>
    </source>
</evidence>
<sequence length="957" mass="109403">MTLTSLKSQVYSLIQFKLSNIIAGDGAYSSVYKVKRLEDEELYALKKVKMQNLSDREKENALNEVRILASINHPNVIAYKEAFIDEPSYIVMEYADNGDMFQKICQYQKREAYIKEKKIWYVFIQVVLGLKSLHDMKILHRDMKSANIFLYKDMKAKLGDLNVSKVAKKGLSYTQTGTPYYASPEVWKDMPYDGKSDIWSLGCVCYEMCGLCPPFQADDMQGLYKKVIKGIYPKIPTHFSQDLNNIIKYMLQVSPQLRPNCDQIISHPVVENKLKRYFPEQYQIIQATFQQSSIPKNDSVLLKTIKISKNLFSLTERLPQAKYRNYSTLGKKQILQQSPMTVEKTQKQVSNFDTNSPTMEETMQNGSNLLRINKNQQSRKQILSRVRSRDEQRIMDNDSQFEISQKHLDKDINEDDLYNQDAFDKDSHINSRQPFDIPRNDNNNSEYQLNDNQRSRDNSTLNMNEQSQERLSNSTPRKIKLENRLNQESPEKSNRIRPGQNKIDIIINESKISKYSGGLDSPKINKDLQPIIEIQISDCKQKINIPKIKLSKKKEDLVNGASGNNVSIKKFISIGSQNKNSEEMSTINSASNQEVQEANSINQAKYIQLIDAQKINLIGQKQNTSISENTLRSPAIIRVQQKKSPSIIKQEYMHVVNAYSNSSNQKQPSVYQIYKKNLQDQSNNNSQTINNDSSLQKIQLSNRSLQQIEQQVNYSSRNIAQIGLNAQIAPRTLNRNPSKAKNLSLLLPEINTSSLAGQSKGDYTSQTIQDNSTARSKSQLSKYGNAIHHQQAASNGNNLIIQSQQHQHQQQQMRHYYDILDKQRKRSLDKIQNDLQRIYKSSLKNKISINSQELVRHYNNASVIHQNSGGMNRNLDLVLNGSNGSKIDEKIKQIRPQIKIINAQGSQIAGSGLNINNLTNNNTSSRNNELSENASSRFKEKKRLNIHSLGGGTTANY</sequence>
<evidence type="ECO:0000256" key="7">
    <source>
        <dbReference type="ARBA" id="ARBA00022840"/>
    </source>
</evidence>
<dbReference type="EMBL" id="CCKQ01010894">
    <property type="protein sequence ID" value="CDW82418.1"/>
    <property type="molecule type" value="Genomic_DNA"/>
</dbReference>
<reference evidence="12 13" key="1">
    <citation type="submission" date="2014-06" db="EMBL/GenBank/DDBJ databases">
        <authorList>
            <person name="Swart Estienne"/>
        </authorList>
    </citation>
    <scope>NUCLEOTIDE SEQUENCE [LARGE SCALE GENOMIC DNA]</scope>
    <source>
        <strain evidence="12 13">130c</strain>
    </source>
</reference>
<feature type="domain" description="Protein kinase" evidence="11">
    <location>
        <begin position="17"/>
        <end position="270"/>
    </location>
</feature>
<dbReference type="InterPro" id="IPR011009">
    <property type="entry name" value="Kinase-like_dom_sf"/>
</dbReference>
<keyword evidence="5" id="KW-0547">Nucleotide-binding</keyword>
<keyword evidence="6 12" id="KW-0418">Kinase</keyword>
<keyword evidence="3" id="KW-0723">Serine/threonine-protein kinase</keyword>
<evidence type="ECO:0000256" key="1">
    <source>
        <dbReference type="ARBA" id="ARBA00010886"/>
    </source>
</evidence>
<dbReference type="OrthoDB" id="248923at2759"/>
<feature type="region of interest" description="Disordered" evidence="10">
    <location>
        <begin position="919"/>
        <end position="957"/>
    </location>
</feature>
<dbReference type="FunFam" id="3.30.200.20:FF:000097">
    <property type="entry name" value="Probable serine/threonine-protein kinase nek1"/>
    <property type="match status" value="1"/>
</dbReference>
<feature type="compositionally biased region" description="Basic and acidic residues" evidence="10">
    <location>
        <begin position="387"/>
        <end position="396"/>
    </location>
</feature>
<evidence type="ECO:0000256" key="2">
    <source>
        <dbReference type="ARBA" id="ARBA00012513"/>
    </source>
</evidence>
<proteinExistence type="inferred from homology"/>
<keyword evidence="4" id="KW-0808">Transferase</keyword>
<dbReference type="InterPro" id="IPR008271">
    <property type="entry name" value="Ser/Thr_kinase_AS"/>
</dbReference>
<dbReference type="GO" id="GO:0005524">
    <property type="term" value="F:ATP binding"/>
    <property type="evidence" value="ECO:0007669"/>
    <property type="project" value="UniProtKB-KW"/>
</dbReference>
<evidence type="ECO:0000256" key="5">
    <source>
        <dbReference type="ARBA" id="ARBA00022741"/>
    </source>
</evidence>
<keyword evidence="13" id="KW-1185">Reference proteome</keyword>
<evidence type="ECO:0000256" key="6">
    <source>
        <dbReference type="ARBA" id="ARBA00022777"/>
    </source>
</evidence>
<evidence type="ECO:0000259" key="11">
    <source>
        <dbReference type="PROSITE" id="PS50011"/>
    </source>
</evidence>
<evidence type="ECO:0000313" key="12">
    <source>
        <dbReference type="EMBL" id="CDW82418.1"/>
    </source>
</evidence>
<comment type="catalytic activity">
    <reaction evidence="9">
        <text>L-seryl-[protein] + ATP = O-phospho-L-seryl-[protein] + ADP + H(+)</text>
        <dbReference type="Rhea" id="RHEA:17989"/>
        <dbReference type="Rhea" id="RHEA-COMP:9863"/>
        <dbReference type="Rhea" id="RHEA-COMP:11604"/>
        <dbReference type="ChEBI" id="CHEBI:15378"/>
        <dbReference type="ChEBI" id="CHEBI:29999"/>
        <dbReference type="ChEBI" id="CHEBI:30616"/>
        <dbReference type="ChEBI" id="CHEBI:83421"/>
        <dbReference type="ChEBI" id="CHEBI:456216"/>
        <dbReference type="EC" id="2.7.11.1"/>
    </reaction>
</comment>
<evidence type="ECO:0000256" key="3">
    <source>
        <dbReference type="ARBA" id="ARBA00022527"/>
    </source>
</evidence>
<evidence type="ECO:0000256" key="8">
    <source>
        <dbReference type="ARBA" id="ARBA00047899"/>
    </source>
</evidence>
<dbReference type="Gene3D" id="1.10.510.10">
    <property type="entry name" value="Transferase(Phosphotransferase) domain 1"/>
    <property type="match status" value="1"/>
</dbReference>
<dbReference type="InterPro" id="IPR000719">
    <property type="entry name" value="Prot_kinase_dom"/>
</dbReference>
<dbReference type="InParanoid" id="A0A078ANA5"/>
<feature type="compositionally biased region" description="Low complexity" evidence="10">
    <location>
        <begin position="919"/>
        <end position="933"/>
    </location>
</feature>
<dbReference type="InterPro" id="IPR051131">
    <property type="entry name" value="NEK_Ser/Thr_kinase_NIMA"/>
</dbReference>
<dbReference type="PROSITE" id="PS00108">
    <property type="entry name" value="PROTEIN_KINASE_ST"/>
    <property type="match status" value="1"/>
</dbReference>
<dbReference type="PANTHER" id="PTHR44899:SF3">
    <property type="entry name" value="SERINE_THREONINE-PROTEIN KINASE NEK1"/>
    <property type="match status" value="1"/>
</dbReference>
<evidence type="ECO:0000256" key="9">
    <source>
        <dbReference type="ARBA" id="ARBA00048679"/>
    </source>
</evidence>
<comment type="similarity">
    <text evidence="1">Belongs to the protein kinase superfamily. NEK Ser/Thr protein kinase family. NIMA subfamily.</text>
</comment>
<dbReference type="SUPFAM" id="SSF56112">
    <property type="entry name" value="Protein kinase-like (PK-like)"/>
    <property type="match status" value="1"/>
</dbReference>
<evidence type="ECO:0000256" key="10">
    <source>
        <dbReference type="SAM" id="MobiDB-lite"/>
    </source>
</evidence>
<dbReference type="Gene3D" id="3.30.200.20">
    <property type="entry name" value="Phosphorylase Kinase, domain 1"/>
    <property type="match status" value="1"/>
</dbReference>
<feature type="region of interest" description="Disordered" evidence="10">
    <location>
        <begin position="369"/>
        <end position="408"/>
    </location>
</feature>
<feature type="compositionally biased region" description="Polar residues" evidence="10">
    <location>
        <begin position="440"/>
        <end position="476"/>
    </location>
</feature>
<gene>
    <name evidence="12" type="primary">Contig19461.g20637</name>
    <name evidence="12" type="ORF">STYLEM_11450</name>
</gene>
<dbReference type="GO" id="GO:0004674">
    <property type="term" value="F:protein serine/threonine kinase activity"/>
    <property type="evidence" value="ECO:0007669"/>
    <property type="project" value="UniProtKB-KW"/>
</dbReference>
<feature type="compositionally biased region" description="Polar residues" evidence="10">
    <location>
        <begin position="369"/>
        <end position="381"/>
    </location>
</feature>
<dbReference type="AlphaFoldDB" id="A0A078ANA5"/>
<evidence type="ECO:0000313" key="13">
    <source>
        <dbReference type="Proteomes" id="UP000039865"/>
    </source>
</evidence>
<protein>
    <recommendedName>
        <fullName evidence="2">non-specific serine/threonine protein kinase</fullName>
        <ecNumber evidence="2">2.7.11.1</ecNumber>
    </recommendedName>
</protein>
<organism evidence="12 13">
    <name type="scientific">Stylonychia lemnae</name>
    <name type="common">Ciliate</name>
    <dbReference type="NCBI Taxonomy" id="5949"/>
    <lineage>
        <taxon>Eukaryota</taxon>
        <taxon>Sar</taxon>
        <taxon>Alveolata</taxon>
        <taxon>Ciliophora</taxon>
        <taxon>Intramacronucleata</taxon>
        <taxon>Spirotrichea</taxon>
        <taxon>Stichotrichia</taxon>
        <taxon>Sporadotrichida</taxon>
        <taxon>Oxytrichidae</taxon>
        <taxon>Stylonychinae</taxon>
        <taxon>Stylonychia</taxon>
    </lineage>
</organism>
<dbReference type="PROSITE" id="PS50011">
    <property type="entry name" value="PROTEIN_KINASE_DOM"/>
    <property type="match status" value="1"/>
</dbReference>
<dbReference type="PANTHER" id="PTHR44899">
    <property type="entry name" value="CAMK FAMILY PROTEIN KINASE"/>
    <property type="match status" value="1"/>
</dbReference>
<dbReference type="Proteomes" id="UP000039865">
    <property type="component" value="Unassembled WGS sequence"/>
</dbReference>
<keyword evidence="7" id="KW-0067">ATP-binding</keyword>
<dbReference type="EC" id="2.7.11.1" evidence="2"/>
<name>A0A078ANA5_STYLE</name>
<feature type="region of interest" description="Disordered" evidence="10">
    <location>
        <begin position="423"/>
        <end position="478"/>
    </location>
</feature>
<dbReference type="SMART" id="SM00220">
    <property type="entry name" value="S_TKc"/>
    <property type="match status" value="1"/>
</dbReference>
<comment type="catalytic activity">
    <reaction evidence="8">
        <text>L-threonyl-[protein] + ATP = O-phospho-L-threonyl-[protein] + ADP + H(+)</text>
        <dbReference type="Rhea" id="RHEA:46608"/>
        <dbReference type="Rhea" id="RHEA-COMP:11060"/>
        <dbReference type="Rhea" id="RHEA-COMP:11605"/>
        <dbReference type="ChEBI" id="CHEBI:15378"/>
        <dbReference type="ChEBI" id="CHEBI:30013"/>
        <dbReference type="ChEBI" id="CHEBI:30616"/>
        <dbReference type="ChEBI" id="CHEBI:61977"/>
        <dbReference type="ChEBI" id="CHEBI:456216"/>
        <dbReference type="EC" id="2.7.11.1"/>
    </reaction>
</comment>